<dbReference type="InterPro" id="IPR006311">
    <property type="entry name" value="TAT_signal"/>
</dbReference>
<proteinExistence type="predicted"/>
<evidence type="ECO:0000313" key="4">
    <source>
        <dbReference type="Proteomes" id="UP000253529"/>
    </source>
</evidence>
<dbReference type="PROSITE" id="PS51318">
    <property type="entry name" value="TAT"/>
    <property type="match status" value="1"/>
</dbReference>
<dbReference type="InterPro" id="IPR013108">
    <property type="entry name" value="Amidohydro_3"/>
</dbReference>
<dbReference type="InterPro" id="IPR033932">
    <property type="entry name" value="YtcJ-like"/>
</dbReference>
<dbReference type="Pfam" id="PF07969">
    <property type="entry name" value="Amidohydro_3"/>
    <property type="match status" value="1"/>
</dbReference>
<protein>
    <recommendedName>
        <fullName evidence="2">Amidohydrolase 3 domain-containing protein</fullName>
    </recommendedName>
</protein>
<dbReference type="EMBL" id="QNRK01000005">
    <property type="protein sequence ID" value="RBP16446.1"/>
    <property type="molecule type" value="Genomic_DNA"/>
</dbReference>
<dbReference type="Gene3D" id="2.30.40.10">
    <property type="entry name" value="Urease, subunit C, domain 1"/>
    <property type="match status" value="1"/>
</dbReference>
<dbReference type="InterPro" id="IPR011059">
    <property type="entry name" value="Metal-dep_hydrolase_composite"/>
</dbReference>
<organism evidence="3 4">
    <name type="scientific">Roseiarcus fermentans</name>
    <dbReference type="NCBI Taxonomy" id="1473586"/>
    <lineage>
        <taxon>Bacteria</taxon>
        <taxon>Pseudomonadati</taxon>
        <taxon>Pseudomonadota</taxon>
        <taxon>Alphaproteobacteria</taxon>
        <taxon>Hyphomicrobiales</taxon>
        <taxon>Roseiarcaceae</taxon>
        <taxon>Roseiarcus</taxon>
    </lineage>
</organism>
<dbReference type="Gene3D" id="3.10.310.70">
    <property type="match status" value="1"/>
</dbReference>
<reference evidence="3 4" key="1">
    <citation type="submission" date="2018-06" db="EMBL/GenBank/DDBJ databases">
        <title>Genomic Encyclopedia of Type Strains, Phase IV (KMG-IV): sequencing the most valuable type-strain genomes for metagenomic binning, comparative biology and taxonomic classification.</title>
        <authorList>
            <person name="Goeker M."/>
        </authorList>
    </citation>
    <scope>NUCLEOTIDE SEQUENCE [LARGE SCALE GENOMIC DNA]</scope>
    <source>
        <strain evidence="3 4">DSM 24875</strain>
    </source>
</reference>
<dbReference type="InterPro" id="IPR032466">
    <property type="entry name" value="Metal_Hydrolase"/>
</dbReference>
<dbReference type="PANTHER" id="PTHR22642">
    <property type="entry name" value="IMIDAZOLONEPROPIONASE"/>
    <property type="match status" value="1"/>
</dbReference>
<feature type="domain" description="Amidohydrolase 3" evidence="2">
    <location>
        <begin position="119"/>
        <end position="619"/>
    </location>
</feature>
<feature type="compositionally biased region" description="Basic and acidic residues" evidence="1">
    <location>
        <begin position="229"/>
        <end position="248"/>
    </location>
</feature>
<dbReference type="CDD" id="cd01300">
    <property type="entry name" value="YtcJ_like"/>
    <property type="match status" value="1"/>
</dbReference>
<evidence type="ECO:0000256" key="1">
    <source>
        <dbReference type="SAM" id="MobiDB-lite"/>
    </source>
</evidence>
<dbReference type="GO" id="GO:0016810">
    <property type="term" value="F:hydrolase activity, acting on carbon-nitrogen (but not peptide) bonds"/>
    <property type="evidence" value="ECO:0007669"/>
    <property type="project" value="InterPro"/>
</dbReference>
<gene>
    <name evidence="3" type="ORF">DFR50_10588</name>
</gene>
<evidence type="ECO:0000259" key="2">
    <source>
        <dbReference type="Pfam" id="PF07969"/>
    </source>
</evidence>
<dbReference type="AlphaFoldDB" id="A0A366FQM3"/>
<comment type="caution">
    <text evidence="3">The sequence shown here is derived from an EMBL/GenBank/DDBJ whole genome shotgun (WGS) entry which is preliminary data.</text>
</comment>
<accession>A0A366FQM3</accession>
<evidence type="ECO:0000313" key="3">
    <source>
        <dbReference type="EMBL" id="RBP16446.1"/>
    </source>
</evidence>
<dbReference type="PANTHER" id="PTHR22642:SF2">
    <property type="entry name" value="PROTEIN LONG AFTER FAR-RED 3"/>
    <property type="match status" value="1"/>
</dbReference>
<dbReference type="SUPFAM" id="SSF51556">
    <property type="entry name" value="Metallo-dependent hydrolases"/>
    <property type="match status" value="1"/>
</dbReference>
<keyword evidence="4" id="KW-1185">Reference proteome</keyword>
<dbReference type="Gene3D" id="3.20.20.140">
    <property type="entry name" value="Metal-dependent hydrolases"/>
    <property type="match status" value="1"/>
</dbReference>
<sequence length="627" mass="67862">MSGAAEERAETMCLICDWARALDNSGLRASRRQVLRGAGAFAATAVAAPALSRAAEATATRTSPPSPTDGEADWLFQNGRIHTVDPAQPTAQAAAVRGDEIVYVGDKAGAAAWRGPKTRVVDLAGRMLMPGFVDAHNHLAMGAVAKLGVNLRGLVGKDRVLDAIRAWIATQALDAPLRGHGWTVGVSFGPDYPRREWLDELTGDRPMYVLNADAHDLWFNTAAMKAAGLDRRSPDPDPGKQYYKRDPDGTPTGAAIESAAALPVCMALGMTSLESIRASQRLTIDRAPSFGMTAYMDAGVLAGPSNGAAEAVWRDLIDRDRRGELPVRIVGTVFTRNAEDDPQAVAAELVDWNAKLRSPHLRISICKMWVDGSSIAGTALLLEPFANQPDFKGSLTLSPSHIKAQIEATHRAGFDMHIHADGDGSVRIVLDALEEVQRRLGPQGRRHAICHLSLTSPDDVKRFQPLGIIANGTPLWATNYDGVYVEQFNTLFGRERVEERALPYGDLVRSGATVTFGADLPGVDVDEIPPLFQLESTVTRQRPGFPGDPALVARQRISVEEAIRAYTINGAWQLRLEDQIGSIEVGKKADLIVLGADLFEVDPHDIHRVPVLLTLMDGEARHDKLRV</sequence>
<feature type="region of interest" description="Disordered" evidence="1">
    <location>
        <begin position="229"/>
        <end position="250"/>
    </location>
</feature>
<dbReference type="Proteomes" id="UP000253529">
    <property type="component" value="Unassembled WGS sequence"/>
</dbReference>
<dbReference type="SUPFAM" id="SSF51338">
    <property type="entry name" value="Composite domain of metallo-dependent hydrolases"/>
    <property type="match status" value="1"/>
</dbReference>
<name>A0A366FQM3_9HYPH</name>